<sequence>MDDRVKMIEGRLFALERDIAIIKATGATKTDLAKLRSELKTAIAEAKSGIIIWIVSAIVLAQVLPMLLKRIGF</sequence>
<name>A0A4Y9T7F2_9BURK</name>
<dbReference type="AlphaFoldDB" id="A0A4Y9T7F2"/>
<organism evidence="2 3">
    <name type="scientific">Massilia horti</name>
    <dbReference type="NCBI Taxonomy" id="2562153"/>
    <lineage>
        <taxon>Bacteria</taxon>
        <taxon>Pseudomonadati</taxon>
        <taxon>Pseudomonadota</taxon>
        <taxon>Betaproteobacteria</taxon>
        <taxon>Burkholderiales</taxon>
        <taxon>Oxalobacteraceae</taxon>
        <taxon>Telluria group</taxon>
        <taxon>Massilia</taxon>
    </lineage>
</organism>
<evidence type="ECO:0000256" key="1">
    <source>
        <dbReference type="SAM" id="Phobius"/>
    </source>
</evidence>
<dbReference type="EMBL" id="SPUM01000029">
    <property type="protein sequence ID" value="TFW34193.1"/>
    <property type="molecule type" value="Genomic_DNA"/>
</dbReference>
<evidence type="ECO:0008006" key="4">
    <source>
        <dbReference type="Google" id="ProtNLM"/>
    </source>
</evidence>
<keyword evidence="3" id="KW-1185">Reference proteome</keyword>
<proteinExistence type="predicted"/>
<keyword evidence="1" id="KW-1133">Transmembrane helix</keyword>
<keyword evidence="1" id="KW-0812">Transmembrane</keyword>
<accession>A0A4Y9T7F2</accession>
<protein>
    <recommendedName>
        <fullName evidence="4">Hemolysin XhlA</fullName>
    </recommendedName>
</protein>
<evidence type="ECO:0000313" key="2">
    <source>
        <dbReference type="EMBL" id="TFW34193.1"/>
    </source>
</evidence>
<dbReference type="RefSeq" id="WP_135188555.1">
    <property type="nucleotide sequence ID" value="NZ_SPUM01000029.1"/>
</dbReference>
<dbReference type="Proteomes" id="UP000297258">
    <property type="component" value="Unassembled WGS sequence"/>
</dbReference>
<comment type="caution">
    <text evidence="2">The sequence shown here is derived from an EMBL/GenBank/DDBJ whole genome shotgun (WGS) entry which is preliminary data.</text>
</comment>
<gene>
    <name evidence="2" type="ORF">E4O92_04505</name>
</gene>
<keyword evidence="1" id="KW-0472">Membrane</keyword>
<evidence type="ECO:0000313" key="3">
    <source>
        <dbReference type="Proteomes" id="UP000297258"/>
    </source>
</evidence>
<dbReference type="OrthoDB" id="6548186at2"/>
<feature type="transmembrane region" description="Helical" evidence="1">
    <location>
        <begin position="50"/>
        <end position="68"/>
    </location>
</feature>
<reference evidence="2 3" key="1">
    <citation type="submission" date="2019-03" db="EMBL/GenBank/DDBJ databases">
        <title>Draft genome of Massilia hortus sp. nov., a novel bacterial species of the Oxalobacteraceae family.</title>
        <authorList>
            <person name="Peta V."/>
            <person name="Raths R."/>
            <person name="Bucking H."/>
        </authorList>
    </citation>
    <scope>NUCLEOTIDE SEQUENCE [LARGE SCALE GENOMIC DNA]</scope>
    <source>
        <strain evidence="2 3">ONC3</strain>
    </source>
</reference>